<dbReference type="EMBL" id="SDKM01000003">
    <property type="protein sequence ID" value="RYP88349.1"/>
    <property type="molecule type" value="Genomic_DNA"/>
</dbReference>
<dbReference type="PANTHER" id="PTHR48100:SF58">
    <property type="entry name" value="PE-PGRS FAMILY PROTEIN PE_PGRS11"/>
    <property type="match status" value="1"/>
</dbReference>
<proteinExistence type="predicted"/>
<dbReference type="InterPro" id="IPR013078">
    <property type="entry name" value="His_Pase_superF_clade-1"/>
</dbReference>
<dbReference type="GO" id="GO:0005737">
    <property type="term" value="C:cytoplasm"/>
    <property type="evidence" value="ECO:0007669"/>
    <property type="project" value="TreeGrafter"/>
</dbReference>
<dbReference type="GO" id="GO:0016791">
    <property type="term" value="F:phosphatase activity"/>
    <property type="evidence" value="ECO:0007669"/>
    <property type="project" value="TreeGrafter"/>
</dbReference>
<gene>
    <name evidence="1" type="ORF">EKO23_03200</name>
</gene>
<dbReference type="Gene3D" id="3.40.50.1240">
    <property type="entry name" value="Phosphoglycerate mutase-like"/>
    <property type="match status" value="1"/>
</dbReference>
<dbReference type="Proteomes" id="UP000295198">
    <property type="component" value="Unassembled WGS sequence"/>
</dbReference>
<name>A0A4V1XZY3_9ACTN</name>
<organism evidence="1 2">
    <name type="scientific">Nocardioides guangzhouensis</name>
    <dbReference type="NCBI Taxonomy" id="2497878"/>
    <lineage>
        <taxon>Bacteria</taxon>
        <taxon>Bacillati</taxon>
        <taxon>Actinomycetota</taxon>
        <taxon>Actinomycetes</taxon>
        <taxon>Propionibacteriales</taxon>
        <taxon>Nocardioidaceae</taxon>
        <taxon>Nocardioides</taxon>
    </lineage>
</organism>
<dbReference type="OrthoDB" id="9793115at2"/>
<dbReference type="Pfam" id="PF00300">
    <property type="entry name" value="His_Phos_1"/>
    <property type="match status" value="1"/>
</dbReference>
<accession>A0A4V1XZY3</accession>
<keyword evidence="2" id="KW-1185">Reference proteome</keyword>
<dbReference type="AlphaFoldDB" id="A0A4V1XZY3"/>
<comment type="caution">
    <text evidence="1">The sequence shown here is derived from an EMBL/GenBank/DDBJ whole genome shotgun (WGS) entry which is preliminary data.</text>
</comment>
<sequence length="212" mass="22431">MDLLLIRHAQTHSNVSRALDTALPGADLTELGERQVADLAGHLADEEIDAVWCSPALRARRTAMGLAEPRGLEPREHPGLVEISAGDWEMSSDDAHADAYRDGVVAGLEGRQGPIVPGGESAAQAIARFDGAVDRIRAAGHDRVAVVSHGAMLRAWCGLRVANVPVELVRDRPLGNTGLVRLRAHGDGWMATEWDTEVVEPGGEAGPAAEPA</sequence>
<protein>
    <submittedName>
        <fullName evidence="1">Histidine phosphatase family protein</fullName>
    </submittedName>
</protein>
<dbReference type="SMART" id="SM00855">
    <property type="entry name" value="PGAM"/>
    <property type="match status" value="1"/>
</dbReference>
<dbReference type="CDD" id="cd07067">
    <property type="entry name" value="HP_PGM_like"/>
    <property type="match status" value="1"/>
</dbReference>
<dbReference type="SUPFAM" id="SSF53254">
    <property type="entry name" value="Phosphoglycerate mutase-like"/>
    <property type="match status" value="1"/>
</dbReference>
<reference evidence="1 2" key="1">
    <citation type="submission" date="2019-01" db="EMBL/GenBank/DDBJ databases">
        <title>Nocardioides guangzhouensis sp. nov., an actinobacterium isolated from soil.</title>
        <authorList>
            <person name="Fu Y."/>
            <person name="Cai Y."/>
            <person name="Lin Z."/>
            <person name="Chen P."/>
        </authorList>
    </citation>
    <scope>NUCLEOTIDE SEQUENCE [LARGE SCALE GENOMIC DNA]</scope>
    <source>
        <strain evidence="1 2">130</strain>
    </source>
</reference>
<dbReference type="RefSeq" id="WP_134713999.1">
    <property type="nucleotide sequence ID" value="NZ_SDKM01000003.1"/>
</dbReference>
<dbReference type="InterPro" id="IPR050275">
    <property type="entry name" value="PGM_Phosphatase"/>
</dbReference>
<dbReference type="PANTHER" id="PTHR48100">
    <property type="entry name" value="BROAD-SPECIFICITY PHOSPHATASE YOR283W-RELATED"/>
    <property type="match status" value="1"/>
</dbReference>
<evidence type="ECO:0000313" key="1">
    <source>
        <dbReference type="EMBL" id="RYP88349.1"/>
    </source>
</evidence>
<evidence type="ECO:0000313" key="2">
    <source>
        <dbReference type="Proteomes" id="UP000295198"/>
    </source>
</evidence>
<dbReference type="InterPro" id="IPR029033">
    <property type="entry name" value="His_PPase_superfam"/>
</dbReference>